<keyword evidence="9" id="KW-1185">Reference proteome</keyword>
<evidence type="ECO:0000259" key="7">
    <source>
        <dbReference type="PROSITE" id="PS51352"/>
    </source>
</evidence>
<dbReference type="CDD" id="cd02956">
    <property type="entry name" value="ybbN"/>
    <property type="match status" value="1"/>
</dbReference>
<evidence type="ECO:0000313" key="8">
    <source>
        <dbReference type="EMBL" id="MBO2448117.1"/>
    </source>
</evidence>
<dbReference type="Gene3D" id="1.25.40.10">
    <property type="entry name" value="Tetratricopeptide repeat domain"/>
    <property type="match status" value="1"/>
</dbReference>
<dbReference type="PROSITE" id="PS00194">
    <property type="entry name" value="THIOREDOXIN_1"/>
    <property type="match status" value="1"/>
</dbReference>
<dbReference type="GO" id="GO:0015035">
    <property type="term" value="F:protein-disulfide reductase activity"/>
    <property type="evidence" value="ECO:0007669"/>
    <property type="project" value="TreeGrafter"/>
</dbReference>
<keyword evidence="2" id="KW-0813">Transport</keyword>
<dbReference type="InterPro" id="IPR036249">
    <property type="entry name" value="Thioredoxin-like_sf"/>
</dbReference>
<feature type="repeat" description="TPR" evidence="6">
    <location>
        <begin position="181"/>
        <end position="214"/>
    </location>
</feature>
<dbReference type="InterPro" id="IPR017937">
    <property type="entry name" value="Thioredoxin_CS"/>
</dbReference>
<evidence type="ECO:0000256" key="4">
    <source>
        <dbReference type="ARBA" id="ARBA00023157"/>
    </source>
</evidence>
<keyword evidence="6" id="KW-0802">TPR repeat</keyword>
<comment type="similarity">
    <text evidence="1">Belongs to the thioredoxin family.</text>
</comment>
<feature type="domain" description="Thioredoxin" evidence="7">
    <location>
        <begin position="38"/>
        <end position="153"/>
    </location>
</feature>
<dbReference type="EMBL" id="JAGEOJ010000005">
    <property type="protein sequence ID" value="MBO2448117.1"/>
    <property type="molecule type" value="Genomic_DNA"/>
</dbReference>
<comment type="caution">
    <text evidence="8">The sequence shown here is derived from an EMBL/GenBank/DDBJ whole genome shotgun (WGS) entry which is preliminary data.</text>
</comment>
<keyword evidence="3" id="KW-0249">Electron transport</keyword>
<evidence type="ECO:0000256" key="5">
    <source>
        <dbReference type="ARBA" id="ARBA00023284"/>
    </source>
</evidence>
<dbReference type="PANTHER" id="PTHR45663">
    <property type="entry name" value="GEO12009P1"/>
    <property type="match status" value="1"/>
</dbReference>
<dbReference type="PROSITE" id="PS51352">
    <property type="entry name" value="THIOREDOXIN_2"/>
    <property type="match status" value="1"/>
</dbReference>
<dbReference type="Gene3D" id="3.40.30.10">
    <property type="entry name" value="Glutaredoxin"/>
    <property type="match status" value="1"/>
</dbReference>
<evidence type="ECO:0000256" key="6">
    <source>
        <dbReference type="PROSITE-ProRule" id="PRU00339"/>
    </source>
</evidence>
<dbReference type="AlphaFoldDB" id="A0A939T6C9"/>
<dbReference type="Proteomes" id="UP000669179">
    <property type="component" value="Unassembled WGS sequence"/>
</dbReference>
<dbReference type="SUPFAM" id="SSF48452">
    <property type="entry name" value="TPR-like"/>
    <property type="match status" value="1"/>
</dbReference>
<keyword evidence="5" id="KW-0676">Redox-active center</keyword>
<dbReference type="Pfam" id="PF00085">
    <property type="entry name" value="Thioredoxin"/>
    <property type="match status" value="1"/>
</dbReference>
<dbReference type="SUPFAM" id="SSF52833">
    <property type="entry name" value="Thioredoxin-like"/>
    <property type="match status" value="1"/>
</dbReference>
<keyword evidence="4" id="KW-1015">Disulfide bond</keyword>
<reference evidence="8" key="1">
    <citation type="submission" date="2021-03" db="EMBL/GenBank/DDBJ databases">
        <authorList>
            <person name="Kanchanasin P."/>
            <person name="Saeng-In P."/>
            <person name="Phongsopitanun W."/>
            <person name="Yuki M."/>
            <person name="Kudo T."/>
            <person name="Ohkuma M."/>
            <person name="Tanasupawat S."/>
        </authorList>
    </citation>
    <scope>NUCLEOTIDE SEQUENCE</scope>
    <source>
        <strain evidence="8">GKU 128</strain>
    </source>
</reference>
<evidence type="ECO:0000256" key="1">
    <source>
        <dbReference type="ARBA" id="ARBA00008987"/>
    </source>
</evidence>
<sequence length="317" mass="33263">MYGAVDLGARQAAAKKQQERQAAAANAPAGAAGAGGAGAAGPAVLDVTDQSFNADVVERSRTVPVLVDFWAEWCGPCKQLGPILEKLAAEAAGKWVLAKVDIDANPQLGAYMQQMGVRGIPFVAVVVAGQLMPFLNGAAPEAQVRQAIDQLFEALRQEGILPEGEPGAPGEDAPESAMPAVDPVYQEAEEALQSGDLDAAQAAFQRVLDKNPNDDQAQQGLALVELSQRVRGLEAQQALTDAAAKPADVTAQLNAADVEMVSGQIEAAFDRLVGAVKRMAGDDREAVRKRLLQLFELLPPEDPRVGKARRALASALF</sequence>
<dbReference type="InterPro" id="IPR013766">
    <property type="entry name" value="Thioredoxin_domain"/>
</dbReference>
<dbReference type="InterPro" id="IPR019734">
    <property type="entry name" value="TPR_rpt"/>
</dbReference>
<accession>A0A939T6C9</accession>
<protein>
    <submittedName>
        <fullName evidence="8">Tetratricopeptide repeat protein</fullName>
    </submittedName>
</protein>
<gene>
    <name evidence="8" type="ORF">J4573_13520</name>
</gene>
<name>A0A939T6C9_9ACTN</name>
<proteinExistence type="inferred from homology"/>
<dbReference type="InterPro" id="IPR011990">
    <property type="entry name" value="TPR-like_helical_dom_sf"/>
</dbReference>
<evidence type="ECO:0000256" key="3">
    <source>
        <dbReference type="ARBA" id="ARBA00022982"/>
    </source>
</evidence>
<dbReference type="PANTHER" id="PTHR45663:SF11">
    <property type="entry name" value="GEO12009P1"/>
    <property type="match status" value="1"/>
</dbReference>
<organism evidence="8 9">
    <name type="scientific">Actinomadura barringtoniae</name>
    <dbReference type="NCBI Taxonomy" id="1427535"/>
    <lineage>
        <taxon>Bacteria</taxon>
        <taxon>Bacillati</taxon>
        <taxon>Actinomycetota</taxon>
        <taxon>Actinomycetes</taxon>
        <taxon>Streptosporangiales</taxon>
        <taxon>Thermomonosporaceae</taxon>
        <taxon>Actinomadura</taxon>
    </lineage>
</organism>
<dbReference type="GO" id="GO:0005829">
    <property type="term" value="C:cytosol"/>
    <property type="evidence" value="ECO:0007669"/>
    <property type="project" value="TreeGrafter"/>
</dbReference>
<evidence type="ECO:0000313" key="9">
    <source>
        <dbReference type="Proteomes" id="UP000669179"/>
    </source>
</evidence>
<dbReference type="GO" id="GO:0006950">
    <property type="term" value="P:response to stress"/>
    <property type="evidence" value="ECO:0007669"/>
    <property type="project" value="UniProtKB-ARBA"/>
</dbReference>
<dbReference type="GO" id="GO:0045454">
    <property type="term" value="P:cell redox homeostasis"/>
    <property type="evidence" value="ECO:0007669"/>
    <property type="project" value="TreeGrafter"/>
</dbReference>
<evidence type="ECO:0000256" key="2">
    <source>
        <dbReference type="ARBA" id="ARBA00022448"/>
    </source>
</evidence>
<dbReference type="Pfam" id="PF14561">
    <property type="entry name" value="TPR_20"/>
    <property type="match status" value="1"/>
</dbReference>
<dbReference type="PROSITE" id="PS50005">
    <property type="entry name" value="TPR"/>
    <property type="match status" value="1"/>
</dbReference>